<accession>A0A3N5DX24</accession>
<dbReference type="EMBL" id="RPOH01000010">
    <property type="protein sequence ID" value="RPH30240.1"/>
    <property type="molecule type" value="Genomic_DNA"/>
</dbReference>
<keyword evidence="2" id="KW-1185">Reference proteome</keyword>
<evidence type="ECO:0000313" key="2">
    <source>
        <dbReference type="Proteomes" id="UP000268615"/>
    </source>
</evidence>
<dbReference type="OrthoDB" id="7107817at2"/>
<sequence length="219" mass="23931">MKKIFSTICLMSILVGCATEKSITPTIDSSPRAEVNLEYPLLISVFDGRTSNRDDNGNAEESIKNSLTKIYGKNLQWISDFDKVPNGRTAIRIRLIILGANFGSRIVSSSSYQNAVSTARISATDGWGTVVGVADGNTVINSGTMTTEGWWNGTAWVDFVVEDNSDTKKVEFTTPLVAEHQENNTWGYSSGHKATEVAWNSVSTQILRSIDAVLRKTSN</sequence>
<comment type="caution">
    <text evidence="1">The sequence shown here is derived from an EMBL/GenBank/DDBJ whole genome shotgun (WGS) entry which is preliminary data.</text>
</comment>
<dbReference type="RefSeq" id="WP_124022866.1">
    <property type="nucleotide sequence ID" value="NZ_RPOH01000010.1"/>
</dbReference>
<gene>
    <name evidence="1" type="ORF">EHN07_03820</name>
</gene>
<dbReference type="Proteomes" id="UP000268615">
    <property type="component" value="Unassembled WGS sequence"/>
</dbReference>
<organism evidence="1 2">
    <name type="scientific">Buttiauxella warmboldiae</name>
    <dbReference type="NCBI Taxonomy" id="82993"/>
    <lineage>
        <taxon>Bacteria</taxon>
        <taxon>Pseudomonadati</taxon>
        <taxon>Pseudomonadota</taxon>
        <taxon>Gammaproteobacteria</taxon>
        <taxon>Enterobacterales</taxon>
        <taxon>Enterobacteriaceae</taxon>
        <taxon>Buttiauxella</taxon>
    </lineage>
</organism>
<evidence type="ECO:0000313" key="1">
    <source>
        <dbReference type="EMBL" id="RPH30240.1"/>
    </source>
</evidence>
<proteinExistence type="predicted"/>
<reference evidence="1 2" key="1">
    <citation type="submission" date="2018-11" db="EMBL/GenBank/DDBJ databases">
        <title>Draft genome sequence of Buttiauxella warmboldiae CCUG 35512.</title>
        <authorList>
            <person name="Salva-Serra F."/>
            <person name="Marathe N."/>
            <person name="Moore E."/>
            <person name="Svensson L."/>
            <person name="Engstrom-Jakobsson H."/>
        </authorList>
    </citation>
    <scope>NUCLEOTIDE SEQUENCE [LARGE SCALE GENOMIC DNA]</scope>
    <source>
        <strain evidence="1 2">CCUG 35512</strain>
    </source>
</reference>
<name>A0A3N5DX24_9ENTR</name>
<dbReference type="PROSITE" id="PS51257">
    <property type="entry name" value="PROKAR_LIPOPROTEIN"/>
    <property type="match status" value="1"/>
</dbReference>
<protein>
    <submittedName>
        <fullName evidence="1">Uncharacterized protein</fullName>
    </submittedName>
</protein>
<dbReference type="AlphaFoldDB" id="A0A3N5DX24"/>